<dbReference type="PANTHER" id="PTHR30012:SF0">
    <property type="entry name" value="TYPE II SECRETION SYSTEM PROTEIN F-RELATED"/>
    <property type="match status" value="1"/>
</dbReference>
<evidence type="ECO:0000256" key="4">
    <source>
        <dbReference type="ARBA" id="ARBA00022519"/>
    </source>
</evidence>
<keyword evidence="4" id="KW-0997">Cell inner membrane</keyword>
<dbReference type="Gene3D" id="1.20.81.30">
    <property type="entry name" value="Type II secretion system (T2SS), domain F"/>
    <property type="match status" value="2"/>
</dbReference>
<evidence type="ECO:0000256" key="8">
    <source>
        <dbReference type="SAM" id="Phobius"/>
    </source>
</evidence>
<dbReference type="GO" id="GO:0005886">
    <property type="term" value="C:plasma membrane"/>
    <property type="evidence" value="ECO:0007669"/>
    <property type="project" value="UniProtKB-SubCell"/>
</dbReference>
<dbReference type="PANTHER" id="PTHR30012">
    <property type="entry name" value="GENERAL SECRETION PATHWAY PROTEIN"/>
    <property type="match status" value="1"/>
</dbReference>
<keyword evidence="6 8" id="KW-1133">Transmembrane helix</keyword>
<dbReference type="FunFam" id="1.20.81.30:FF:000001">
    <property type="entry name" value="Type II secretion system protein F"/>
    <property type="match status" value="2"/>
</dbReference>
<organism evidence="10 11">
    <name type="scientific">Candidatus Falkowbacteria bacterium CG23_combo_of_CG06-09_8_20_14_all_49_15</name>
    <dbReference type="NCBI Taxonomy" id="1974572"/>
    <lineage>
        <taxon>Bacteria</taxon>
        <taxon>Candidatus Falkowiibacteriota</taxon>
    </lineage>
</organism>
<keyword evidence="5 8" id="KW-0812">Transmembrane</keyword>
<proteinExistence type="inferred from homology"/>
<dbReference type="Proteomes" id="UP000230729">
    <property type="component" value="Unassembled WGS sequence"/>
</dbReference>
<feature type="domain" description="Type II secretion system protein GspF" evidence="9">
    <location>
        <begin position="259"/>
        <end position="382"/>
    </location>
</feature>
<evidence type="ECO:0000256" key="2">
    <source>
        <dbReference type="ARBA" id="ARBA00005745"/>
    </source>
</evidence>
<evidence type="ECO:0000256" key="1">
    <source>
        <dbReference type="ARBA" id="ARBA00004429"/>
    </source>
</evidence>
<sequence>MKIKNLKYNQLYMAVNLNNQNPNQAADSKTAAGWEDKMNGLLLRLSRVPLKEKLFFVRHLSIMLKAGISLSIGLYTLAAQTEHKYFAFVLKSIAAKVEKGTSFTDSLKTFPKIFSEMFISMVEAGEISGKLENVLNELYVQMKKEHTLIAKVKGALTYPAVIMIAMVGIGTFMLVFVVPKITAIFKEMSVDLPLPTKILIKTSEFIARHGLITGLSFILSIIVAVKILRTSWGKYALHTILLKMPVFGPIVKKINLARFARNISSLLKTDIMIIKSFQITANVIGNIHYRQAINNMCGVLKKGDSIASAVKQYPTLFPPIVSQMVAIGEETGELDNILIELAEFYEEEVNQVMDNLPAIIEPLLILILGVGVGGVAVAIILPMYKITEAV</sequence>
<dbReference type="InterPro" id="IPR042094">
    <property type="entry name" value="T2SS_GspF_sf"/>
</dbReference>
<evidence type="ECO:0000313" key="11">
    <source>
        <dbReference type="Proteomes" id="UP000230729"/>
    </source>
</evidence>
<accession>A0A2G9ZJS0</accession>
<dbReference type="PRINTS" id="PR00812">
    <property type="entry name" value="BCTERIALGSPF"/>
</dbReference>
<keyword evidence="3" id="KW-1003">Cell membrane</keyword>
<reference evidence="10 11" key="1">
    <citation type="submission" date="2017-09" db="EMBL/GenBank/DDBJ databases">
        <title>Depth-based differentiation of microbial function through sediment-hosted aquifers and enrichment of novel symbionts in the deep terrestrial subsurface.</title>
        <authorList>
            <person name="Probst A.J."/>
            <person name="Ladd B."/>
            <person name="Jarett J.K."/>
            <person name="Geller-Mcgrath D.E."/>
            <person name="Sieber C.M."/>
            <person name="Emerson J.B."/>
            <person name="Anantharaman K."/>
            <person name="Thomas B.C."/>
            <person name="Malmstrom R."/>
            <person name="Stieglmeier M."/>
            <person name="Klingl A."/>
            <person name="Woyke T."/>
            <person name="Ryan C.M."/>
            <person name="Banfield J.F."/>
        </authorList>
    </citation>
    <scope>NUCLEOTIDE SEQUENCE [LARGE SCALE GENOMIC DNA]</scope>
    <source>
        <strain evidence="10">CG23_combo_of_CG06-09_8_20_14_all_49_15</strain>
    </source>
</reference>
<dbReference type="EMBL" id="PCSD01000107">
    <property type="protein sequence ID" value="PIP33415.1"/>
    <property type="molecule type" value="Genomic_DNA"/>
</dbReference>
<feature type="transmembrane region" description="Helical" evidence="8">
    <location>
        <begin position="160"/>
        <end position="185"/>
    </location>
</feature>
<comment type="subcellular location">
    <subcellularLocation>
        <location evidence="1">Cell inner membrane</location>
        <topology evidence="1">Multi-pass membrane protein</topology>
    </subcellularLocation>
</comment>
<dbReference type="Pfam" id="PF00482">
    <property type="entry name" value="T2SSF"/>
    <property type="match status" value="2"/>
</dbReference>
<evidence type="ECO:0000259" key="9">
    <source>
        <dbReference type="Pfam" id="PF00482"/>
    </source>
</evidence>
<feature type="domain" description="Type II secretion system protein GspF" evidence="9">
    <location>
        <begin position="56"/>
        <end position="179"/>
    </location>
</feature>
<dbReference type="AlphaFoldDB" id="A0A2G9ZJS0"/>
<evidence type="ECO:0000256" key="7">
    <source>
        <dbReference type="ARBA" id="ARBA00023136"/>
    </source>
</evidence>
<feature type="transmembrane region" description="Helical" evidence="8">
    <location>
        <begin position="363"/>
        <end position="384"/>
    </location>
</feature>
<feature type="transmembrane region" description="Helical" evidence="8">
    <location>
        <begin position="205"/>
        <end position="228"/>
    </location>
</feature>
<dbReference type="InterPro" id="IPR018076">
    <property type="entry name" value="T2SS_GspF_dom"/>
</dbReference>
<evidence type="ECO:0000313" key="10">
    <source>
        <dbReference type="EMBL" id="PIP33415.1"/>
    </source>
</evidence>
<evidence type="ECO:0000256" key="3">
    <source>
        <dbReference type="ARBA" id="ARBA00022475"/>
    </source>
</evidence>
<name>A0A2G9ZJS0_9BACT</name>
<dbReference type="InterPro" id="IPR003004">
    <property type="entry name" value="GspF/PilC"/>
</dbReference>
<protein>
    <recommendedName>
        <fullName evidence="9">Type II secretion system protein GspF domain-containing protein</fullName>
    </recommendedName>
</protein>
<gene>
    <name evidence="10" type="ORF">COX22_04550</name>
</gene>
<evidence type="ECO:0000256" key="6">
    <source>
        <dbReference type="ARBA" id="ARBA00022989"/>
    </source>
</evidence>
<comment type="similarity">
    <text evidence="2">Belongs to the GSP F family.</text>
</comment>
<evidence type="ECO:0000256" key="5">
    <source>
        <dbReference type="ARBA" id="ARBA00022692"/>
    </source>
</evidence>
<comment type="caution">
    <text evidence="10">The sequence shown here is derived from an EMBL/GenBank/DDBJ whole genome shotgun (WGS) entry which is preliminary data.</text>
</comment>
<keyword evidence="7 8" id="KW-0472">Membrane</keyword>